<dbReference type="PANTHER" id="PTHR47219:SF17">
    <property type="entry name" value="TBC1 DOMAIN FAMILY MEMBER 10B"/>
    <property type="match status" value="1"/>
</dbReference>
<feature type="compositionally biased region" description="Low complexity" evidence="1">
    <location>
        <begin position="39"/>
        <end position="52"/>
    </location>
</feature>
<evidence type="ECO:0000259" key="2">
    <source>
        <dbReference type="Pfam" id="PF00566"/>
    </source>
</evidence>
<keyword evidence="4" id="KW-1185">Reference proteome</keyword>
<dbReference type="FunFam" id="1.10.8.270:FF:000007">
    <property type="entry name" value="TBC1 domain family member 10A"/>
    <property type="match status" value="1"/>
</dbReference>
<dbReference type="GO" id="GO:0031267">
    <property type="term" value="F:small GTPase binding"/>
    <property type="evidence" value="ECO:0007669"/>
    <property type="project" value="TreeGrafter"/>
</dbReference>
<evidence type="ECO:0000256" key="1">
    <source>
        <dbReference type="SAM" id="MobiDB-lite"/>
    </source>
</evidence>
<dbReference type="AlphaFoldDB" id="A0A444V7M6"/>
<organism evidence="3 4">
    <name type="scientific">Acipenser ruthenus</name>
    <name type="common">Sterlet sturgeon</name>
    <dbReference type="NCBI Taxonomy" id="7906"/>
    <lineage>
        <taxon>Eukaryota</taxon>
        <taxon>Metazoa</taxon>
        <taxon>Chordata</taxon>
        <taxon>Craniata</taxon>
        <taxon>Vertebrata</taxon>
        <taxon>Euteleostomi</taxon>
        <taxon>Actinopterygii</taxon>
        <taxon>Chondrostei</taxon>
        <taxon>Acipenseriformes</taxon>
        <taxon>Acipenseridae</taxon>
        <taxon>Acipenser</taxon>
    </lineage>
</organism>
<feature type="region of interest" description="Disordered" evidence="1">
    <location>
        <begin position="502"/>
        <end position="625"/>
    </location>
</feature>
<dbReference type="InterPro" id="IPR050302">
    <property type="entry name" value="Rab_GAP_TBC_domain"/>
</dbReference>
<feature type="compositionally biased region" description="Basic and acidic residues" evidence="1">
    <location>
        <begin position="502"/>
        <end position="551"/>
    </location>
</feature>
<proteinExistence type="predicted"/>
<dbReference type="InterPro" id="IPR000195">
    <property type="entry name" value="Rab-GAP-TBC_dom"/>
</dbReference>
<feature type="compositionally biased region" description="Pro residues" evidence="1">
    <location>
        <begin position="278"/>
        <end position="287"/>
    </location>
</feature>
<dbReference type="Pfam" id="PF00566">
    <property type="entry name" value="RabGAP-TBC"/>
    <property type="match status" value="1"/>
</dbReference>
<reference evidence="3 4" key="1">
    <citation type="submission" date="2019-01" db="EMBL/GenBank/DDBJ databases">
        <title>Draft Genome and Complete Hox-Cluster Characterization of the Sterlet Sturgeon (Acipenser ruthenus).</title>
        <authorList>
            <person name="Wei Q."/>
        </authorList>
    </citation>
    <scope>NUCLEOTIDE SEQUENCE [LARGE SCALE GENOMIC DNA]</scope>
    <source>
        <strain evidence="3">WHYD16114868_AA</strain>
        <tissue evidence="3">Blood</tissue>
    </source>
</reference>
<feature type="compositionally biased region" description="Low complexity" evidence="1">
    <location>
        <begin position="88"/>
        <end position="99"/>
    </location>
</feature>
<dbReference type="InterPro" id="IPR035969">
    <property type="entry name" value="Rab-GAP_TBC_sf"/>
</dbReference>
<feature type="compositionally biased region" description="Basic and acidic residues" evidence="1">
    <location>
        <begin position="100"/>
        <end position="113"/>
    </location>
</feature>
<dbReference type="GO" id="GO:0005096">
    <property type="term" value="F:GTPase activator activity"/>
    <property type="evidence" value="ECO:0007669"/>
    <property type="project" value="TreeGrafter"/>
</dbReference>
<protein>
    <submittedName>
        <fullName evidence="3">TBC1 domain family member 10B</fullName>
    </submittedName>
</protein>
<dbReference type="PANTHER" id="PTHR47219">
    <property type="entry name" value="RAB GTPASE-ACTIVATING PROTEIN 1-LIKE"/>
    <property type="match status" value="1"/>
</dbReference>
<feature type="region of interest" description="Disordered" evidence="1">
    <location>
        <begin position="1"/>
        <end position="291"/>
    </location>
</feature>
<name>A0A444V7M6_ACIRT</name>
<feature type="compositionally biased region" description="Polar residues" evidence="1">
    <location>
        <begin position="611"/>
        <end position="625"/>
    </location>
</feature>
<evidence type="ECO:0000313" key="4">
    <source>
        <dbReference type="Proteomes" id="UP000289886"/>
    </source>
</evidence>
<evidence type="ECO:0000313" key="3">
    <source>
        <dbReference type="EMBL" id="RXM96433.1"/>
    </source>
</evidence>
<sequence length="625" mass="66895">MADIFTASPVATQPAGSGPALTGTGTSTRTPPPLPTGPKPSLVSLSPSKQQPANQNSRPPVAPKSTLYSSPAMLAAQPPRDTEGRPLTAATATEAACTEPRTEKDPEADKSTEQARNGQPAPEPEPEPEPEPVKVTPMPEPRFPPPSLRMDPALAGSGPALTGTGTSTRTPPPLPTGPKPSLVSLSPSKQQPANQNSRPPVAPKSTLYSSPAMLAAQPPRDTEGRPLTAATATEAACTEPRTEKDPEADKSTEQARNGQPAPEPEPEPEPEPVKVTPMPEPRFPPPSLRMDPALGSVSSLLGPASSKLSSSVSLLPGYLGGRKPMAADSMSCHLDSVSMMSGTQESLAGFGLGDDASSMGSDSEINGMTFRKTDKYGFLGGTHLEAGQQDLYRILKAYTVYRPEEGYCQAQAPVAAVLLMHMPAEQAFWCLVQVCEKYLPGYYSAGLKSCTWVKIIFRVGLVLLRQILGSMDKLRDCQGMYETMEKLRSIPPEYMREERLVQEKAKEEHKREKERAKEAKEKEKQQKERERLDKEREKRQAKERAREEAKEKRKQGKRKEGKEEEGGGGGKGGEKIENGAQAQAGGSKDGPEKGPQAATADPSSEGPPAASSKQSGSGTMQDTYF</sequence>
<feature type="compositionally biased region" description="Basic and acidic residues" evidence="1">
    <location>
        <begin position="240"/>
        <end position="253"/>
    </location>
</feature>
<feature type="compositionally biased region" description="Pro residues" evidence="1">
    <location>
        <begin position="138"/>
        <end position="147"/>
    </location>
</feature>
<gene>
    <name evidence="3" type="ORF">EOD39_15682</name>
</gene>
<dbReference type="Gene3D" id="1.10.8.270">
    <property type="entry name" value="putative rabgap domain of human tbc1 domain family member 14 like domains"/>
    <property type="match status" value="1"/>
</dbReference>
<dbReference type="SUPFAM" id="SSF47923">
    <property type="entry name" value="Ypt/Rab-GAP domain of gyp1p"/>
    <property type="match status" value="1"/>
</dbReference>
<feature type="compositionally biased region" description="Low complexity" evidence="1">
    <location>
        <begin position="179"/>
        <end position="192"/>
    </location>
</feature>
<feature type="domain" description="Rab-GAP TBC" evidence="2">
    <location>
        <begin position="385"/>
        <end position="453"/>
    </location>
</feature>
<dbReference type="Proteomes" id="UP000289886">
    <property type="component" value="Unassembled WGS sequence"/>
</dbReference>
<feature type="compositionally biased region" description="Low complexity" evidence="1">
    <location>
        <begin position="228"/>
        <end position="239"/>
    </location>
</feature>
<dbReference type="EMBL" id="SCEB01001630">
    <property type="protein sequence ID" value="RXM96433.1"/>
    <property type="molecule type" value="Genomic_DNA"/>
</dbReference>
<comment type="caution">
    <text evidence="3">The sequence shown here is derived from an EMBL/GenBank/DDBJ whole genome shotgun (WGS) entry which is preliminary data.</text>
</comment>
<accession>A0A444V7M6</accession>